<dbReference type="PROSITE" id="PS50211">
    <property type="entry name" value="DENN"/>
    <property type="match status" value="1"/>
</dbReference>
<dbReference type="EMBL" id="AJWJ01000318">
    <property type="protein sequence ID" value="KAF2072012.1"/>
    <property type="molecule type" value="Genomic_DNA"/>
</dbReference>
<dbReference type="InterPro" id="IPR043153">
    <property type="entry name" value="DENN_C"/>
</dbReference>
<feature type="region of interest" description="Disordered" evidence="2">
    <location>
        <begin position="1"/>
        <end position="24"/>
    </location>
</feature>
<feature type="domain" description="UDENN" evidence="3">
    <location>
        <begin position="306"/>
        <end position="782"/>
    </location>
</feature>
<feature type="compositionally biased region" description="Low complexity" evidence="2">
    <location>
        <begin position="760"/>
        <end position="769"/>
    </location>
</feature>
<reference evidence="4" key="1">
    <citation type="submission" date="2020-01" db="EMBL/GenBank/DDBJ databases">
        <title>Development of genomics and gene disruption for Polysphondylium violaceum indicates a role for the polyketide synthase stlB in stalk morphogenesis.</title>
        <authorList>
            <person name="Narita B."/>
            <person name="Kawabe Y."/>
            <person name="Kin K."/>
            <person name="Saito T."/>
            <person name="Gibbs R."/>
            <person name="Kuspa A."/>
            <person name="Muzny D."/>
            <person name="Queller D."/>
            <person name="Richards S."/>
            <person name="Strassman J."/>
            <person name="Sucgang R."/>
            <person name="Worley K."/>
            <person name="Schaap P."/>
        </authorList>
    </citation>
    <scope>NUCLEOTIDE SEQUENCE</scope>
    <source>
        <strain evidence="4">QSvi11</strain>
    </source>
</reference>
<accession>A0A8J4PQ90</accession>
<evidence type="ECO:0000256" key="2">
    <source>
        <dbReference type="SAM" id="MobiDB-lite"/>
    </source>
</evidence>
<feature type="compositionally biased region" description="Acidic residues" evidence="2">
    <location>
        <begin position="770"/>
        <end position="780"/>
    </location>
</feature>
<dbReference type="InterPro" id="IPR005113">
    <property type="entry name" value="uDENN_dom"/>
</dbReference>
<feature type="region of interest" description="Disordered" evidence="2">
    <location>
        <begin position="415"/>
        <end position="444"/>
    </location>
</feature>
<dbReference type="InterPro" id="IPR037516">
    <property type="entry name" value="Tripartite_DENN"/>
</dbReference>
<keyword evidence="1" id="KW-0175">Coiled coil</keyword>
<name>A0A8J4PQ90_9MYCE</name>
<dbReference type="SMART" id="SM00800">
    <property type="entry name" value="uDENN"/>
    <property type="match status" value="1"/>
</dbReference>
<feature type="compositionally biased region" description="Low complexity" evidence="2">
    <location>
        <begin position="90"/>
        <end position="100"/>
    </location>
</feature>
<dbReference type="SMART" id="SM00799">
    <property type="entry name" value="DENN"/>
    <property type="match status" value="1"/>
</dbReference>
<dbReference type="PANTHER" id="PTHR15288:SF20">
    <property type="entry name" value="UDENN DOMAIN-CONTAINING PROTEIN"/>
    <property type="match status" value="1"/>
</dbReference>
<evidence type="ECO:0000313" key="5">
    <source>
        <dbReference type="Proteomes" id="UP000695562"/>
    </source>
</evidence>
<dbReference type="InterPro" id="IPR051942">
    <property type="entry name" value="DENN_domain_containing_2"/>
</dbReference>
<dbReference type="Gene3D" id="3.30.450.200">
    <property type="match status" value="1"/>
</dbReference>
<evidence type="ECO:0000256" key="1">
    <source>
        <dbReference type="SAM" id="Coils"/>
    </source>
</evidence>
<dbReference type="AlphaFoldDB" id="A0A8J4PQ90"/>
<feature type="region of interest" description="Disordered" evidence="2">
    <location>
        <begin position="83"/>
        <end position="153"/>
    </location>
</feature>
<feature type="compositionally biased region" description="Polar residues" evidence="2">
    <location>
        <begin position="1"/>
        <end position="15"/>
    </location>
</feature>
<dbReference type="Pfam" id="PF02141">
    <property type="entry name" value="DENN"/>
    <property type="match status" value="1"/>
</dbReference>
<dbReference type="OrthoDB" id="6019893at2759"/>
<organism evidence="4 5">
    <name type="scientific">Polysphondylium violaceum</name>
    <dbReference type="NCBI Taxonomy" id="133409"/>
    <lineage>
        <taxon>Eukaryota</taxon>
        <taxon>Amoebozoa</taxon>
        <taxon>Evosea</taxon>
        <taxon>Eumycetozoa</taxon>
        <taxon>Dictyostelia</taxon>
        <taxon>Dictyosteliales</taxon>
        <taxon>Dictyosteliaceae</taxon>
        <taxon>Polysphondylium</taxon>
    </lineage>
</organism>
<protein>
    <recommendedName>
        <fullName evidence="3">UDENN domain-containing protein</fullName>
    </recommendedName>
</protein>
<evidence type="ECO:0000259" key="3">
    <source>
        <dbReference type="PROSITE" id="PS50211"/>
    </source>
</evidence>
<gene>
    <name evidence="4" type="ORF">CYY_006675</name>
</gene>
<comment type="caution">
    <text evidence="4">The sequence shown here is derived from an EMBL/GenBank/DDBJ whole genome shotgun (WGS) entry which is preliminary data.</text>
</comment>
<feature type="compositionally biased region" description="Low complexity" evidence="2">
    <location>
        <begin position="801"/>
        <end position="847"/>
    </location>
</feature>
<feature type="region of interest" description="Disordered" evidence="2">
    <location>
        <begin position="760"/>
        <end position="856"/>
    </location>
</feature>
<evidence type="ECO:0000313" key="4">
    <source>
        <dbReference type="EMBL" id="KAF2072012.1"/>
    </source>
</evidence>
<feature type="compositionally biased region" description="Polar residues" evidence="2">
    <location>
        <begin position="415"/>
        <end position="430"/>
    </location>
</feature>
<dbReference type="InterPro" id="IPR001194">
    <property type="entry name" value="cDENN_dom"/>
</dbReference>
<feature type="compositionally biased region" description="Polar residues" evidence="2">
    <location>
        <begin position="102"/>
        <end position="111"/>
    </location>
</feature>
<feature type="compositionally biased region" description="Low complexity" evidence="2">
    <location>
        <begin position="112"/>
        <end position="152"/>
    </location>
</feature>
<keyword evidence="5" id="KW-1185">Reference proteome</keyword>
<sequence>MENTVIDNNTTASTTIDKDDNNNINNNVEKQQQIIHGLDGSTGSNSDGIDNNNNNSNSNILINIIPPSPPLKIALNKGSSEIPIPTQNLSSDDSNSGDDISTPRSSIVQDYSSNNSIAATISTSSSSSLSSSSTVSTTTTPTTTTTTTTPTSIKHKQIENTRILTASVSASNTPRGELIDNSCGNLVKTNSFPSTPSKLSSSVSSQSLFTDLDRKLSVSKSTPNVGALLSSSSPNTPIMSSRNHQHGGVMGGGGLVNELESLTLGSYAEASGGIEDNTSGTLVGGITSAREGKIFDHFLVVGLPSTAKLYSSRHDERQTHKPQIIYQYPQNQTLPNDMIEQFCFPTGIESRSSQRSYSSSSLNQVSFCNLSHLSNPSHSFVFLLTTQNTLYYGICIIKEEEVSTLPSFINEESPLNQYIPTPENSPNSKQTSDEEDLEENSAKAKRRSFNRNQFDFIAPRVYCLLTRFPFFQLHFQMLHSILESERMCMLFSMSGQSQDPNATSTLDILNLYHSISMESVKDKVQFKVPTHDYKTDYHCPVGSEDRLIADWSFYTTFQSMSIEDILKVYSWVLLERQVFIISKQMGNISSFVFSFISLLKPFVWQCCFIPVLPDSLLESIDAPFPFIIGHNQFPDYILHLKRDYLIVDIDNKKLIYPESILPPSLPGKKKLLNTLTVHRKELLDLQNQIPIDHLKHRFTQNIINTFREYQEWLVDQISTGVITCINNMYIQQQQQFYQLQVAQQQQQLLLQQQQVDLNKSNSSINNNNEEVVENNDDDQENGSNENNDIVNSNNNEEDNNSDNNNNNSIELNKSTNSGNGKLSSSTNHSPSPSTSPPSQSNLTSITSPPIPPPITSIDPLTSIELLNRQSIHFLEDQKNINGVIECLNEKYKNFFRVFLHTQMFNVNVVKIMLSIQEKHKTSIGLIEKLESLICMEEKSKEVLMEYQKMAKKDGVTGNGSKVDMNTIKKQLKDSEGVINELRESKKKLELEALATSPSKNNLSFSSLLGLSSISELRKKKLEFGHRRSRSVTDQVEQTIFKKLGGSSLKK</sequence>
<dbReference type="Gene3D" id="3.40.50.11500">
    <property type="match status" value="1"/>
</dbReference>
<dbReference type="PANTHER" id="PTHR15288">
    <property type="entry name" value="DENN DOMAIN-CONTAINING PROTEIN 2"/>
    <property type="match status" value="1"/>
</dbReference>
<proteinExistence type="predicted"/>
<feature type="coiled-coil region" evidence="1">
    <location>
        <begin position="964"/>
        <end position="991"/>
    </location>
</feature>
<feature type="compositionally biased region" description="Low complexity" evidence="2">
    <location>
        <begin position="781"/>
        <end position="794"/>
    </location>
</feature>
<dbReference type="Pfam" id="PF03456">
    <property type="entry name" value="uDENN"/>
    <property type="match status" value="1"/>
</dbReference>
<dbReference type="Proteomes" id="UP000695562">
    <property type="component" value="Unassembled WGS sequence"/>
</dbReference>